<evidence type="ECO:0000313" key="2">
    <source>
        <dbReference type="EMBL" id="OAP86863.1"/>
    </source>
</evidence>
<dbReference type="Pfam" id="PF00583">
    <property type="entry name" value="Acetyltransf_1"/>
    <property type="match status" value="1"/>
</dbReference>
<dbReference type="PANTHER" id="PTHR43233">
    <property type="entry name" value="FAMILY N-ACETYLTRANSFERASE, PUTATIVE (AFU_ORTHOLOGUE AFUA_6G03350)-RELATED"/>
    <property type="match status" value="1"/>
</dbReference>
<dbReference type="Gene3D" id="3.40.630.30">
    <property type="match status" value="1"/>
</dbReference>
<dbReference type="OrthoDB" id="4549080at2"/>
<reference evidence="2 3" key="1">
    <citation type="submission" date="2016-04" db="EMBL/GenBank/DDBJ databases">
        <title>Peptidophaga gingivicola gen. nov., sp. nov., isolated from human subgingival plaque.</title>
        <authorList>
            <person name="Beall C.J."/>
            <person name="Mokrzan E.M."/>
            <person name="Griffen A.L."/>
            <person name="Leys E.J."/>
        </authorList>
    </citation>
    <scope>NUCLEOTIDE SEQUENCE [LARGE SCALE GENOMIC DNA]</scope>
    <source>
        <strain evidence="2 3">BA112</strain>
    </source>
</reference>
<dbReference type="RefSeq" id="WP_064231507.1">
    <property type="nucleotide sequence ID" value="NZ_LVZK01000001.1"/>
</dbReference>
<dbReference type="InterPro" id="IPR053144">
    <property type="entry name" value="Acetyltransferase_Butenolide"/>
</dbReference>
<feature type="domain" description="N-acetyltransferase" evidence="1">
    <location>
        <begin position="16"/>
        <end position="150"/>
    </location>
</feature>
<gene>
    <name evidence="2" type="ORF">A4H34_07065</name>
</gene>
<dbReference type="EMBL" id="LVZK01000001">
    <property type="protein sequence ID" value="OAP86863.1"/>
    <property type="molecule type" value="Genomic_DNA"/>
</dbReference>
<dbReference type="AlphaFoldDB" id="A0A179B6J0"/>
<evidence type="ECO:0000259" key="1">
    <source>
        <dbReference type="PROSITE" id="PS51186"/>
    </source>
</evidence>
<dbReference type="PANTHER" id="PTHR43233:SF1">
    <property type="entry name" value="FAMILY N-ACETYLTRANSFERASE, PUTATIVE (AFU_ORTHOLOGUE AFUA_6G03350)-RELATED"/>
    <property type="match status" value="1"/>
</dbReference>
<organism evidence="2 3">
    <name type="scientific">Peptidiphaga gingivicola</name>
    <dbReference type="NCBI Taxonomy" id="2741497"/>
    <lineage>
        <taxon>Bacteria</taxon>
        <taxon>Bacillati</taxon>
        <taxon>Actinomycetota</taxon>
        <taxon>Actinomycetes</taxon>
        <taxon>Actinomycetales</taxon>
        <taxon>Actinomycetaceae</taxon>
        <taxon>Peptidiphaga</taxon>
    </lineage>
</organism>
<dbReference type="InterPro" id="IPR016181">
    <property type="entry name" value="Acyl_CoA_acyltransferase"/>
</dbReference>
<accession>A0A179B6J0</accession>
<dbReference type="PROSITE" id="PS51186">
    <property type="entry name" value="GNAT"/>
    <property type="match status" value="1"/>
</dbReference>
<comment type="caution">
    <text evidence="2">The sequence shown here is derived from an EMBL/GenBank/DDBJ whole genome shotgun (WGS) entry which is preliminary data.</text>
</comment>
<dbReference type="Proteomes" id="UP000078368">
    <property type="component" value="Unassembled WGS sequence"/>
</dbReference>
<dbReference type="GO" id="GO:0016747">
    <property type="term" value="F:acyltransferase activity, transferring groups other than amino-acyl groups"/>
    <property type="evidence" value="ECO:0007669"/>
    <property type="project" value="InterPro"/>
</dbReference>
<protein>
    <submittedName>
        <fullName evidence="2">GNAT family acetyltransferase</fullName>
    </submittedName>
</protein>
<dbReference type="CDD" id="cd04301">
    <property type="entry name" value="NAT_SF"/>
    <property type="match status" value="1"/>
</dbReference>
<dbReference type="STRING" id="1823756.A4H34_07065"/>
<dbReference type="SUPFAM" id="SSF55729">
    <property type="entry name" value="Acyl-CoA N-acyltransferases (Nat)"/>
    <property type="match status" value="1"/>
</dbReference>
<evidence type="ECO:0000313" key="3">
    <source>
        <dbReference type="Proteomes" id="UP000078368"/>
    </source>
</evidence>
<keyword evidence="3" id="KW-1185">Reference proteome</keyword>
<sequence length="150" mass="16402">MAPNHSADRLVAGSALDYSENGPIAKGDLIGLYTSVGWSNYTRNPDLLHRAVENSLWKLSVWDGRELVGLARAVGDDASIAYIQDILVRPDRQRNGIGTRLAAAALERFAHVPQIVLITDDEPKTASFYRSVGMTDLGELGVRGFARFSF</sequence>
<proteinExistence type="predicted"/>
<keyword evidence="2" id="KW-0808">Transferase</keyword>
<dbReference type="InterPro" id="IPR000182">
    <property type="entry name" value="GNAT_dom"/>
</dbReference>
<name>A0A179B6J0_9ACTO</name>